<keyword evidence="3" id="KW-1185">Reference proteome</keyword>
<organism evidence="2 3">
    <name type="scientific">Coniochaeta ligniaria NRRL 30616</name>
    <dbReference type="NCBI Taxonomy" id="1408157"/>
    <lineage>
        <taxon>Eukaryota</taxon>
        <taxon>Fungi</taxon>
        <taxon>Dikarya</taxon>
        <taxon>Ascomycota</taxon>
        <taxon>Pezizomycotina</taxon>
        <taxon>Sordariomycetes</taxon>
        <taxon>Sordariomycetidae</taxon>
        <taxon>Coniochaetales</taxon>
        <taxon>Coniochaetaceae</taxon>
        <taxon>Coniochaeta</taxon>
    </lineage>
</organism>
<reference evidence="2 3" key="1">
    <citation type="submission" date="2016-10" db="EMBL/GenBank/DDBJ databases">
        <title>Draft genome sequence of Coniochaeta ligniaria NRRL30616, a lignocellulolytic fungus for bioabatement of inhibitors in plant biomass hydrolysates.</title>
        <authorList>
            <consortium name="DOE Joint Genome Institute"/>
            <person name="Jimenez D.J."/>
            <person name="Hector R.E."/>
            <person name="Riley R."/>
            <person name="Sun H."/>
            <person name="Grigoriev I.V."/>
            <person name="Van Elsas J.D."/>
            <person name="Nichols N.N."/>
        </authorList>
    </citation>
    <scope>NUCLEOTIDE SEQUENCE [LARGE SCALE GENOMIC DNA]</scope>
    <source>
        <strain evidence="2 3">NRRL 30616</strain>
    </source>
</reference>
<proteinExistence type="predicted"/>
<dbReference type="OrthoDB" id="2020070at2759"/>
<dbReference type="PANTHER" id="PTHR34815:SF4">
    <property type="entry name" value="N-ACETYLTRANSFERASE DOMAIN-CONTAINING PROTEIN"/>
    <property type="match status" value="1"/>
</dbReference>
<dbReference type="AlphaFoldDB" id="A0A1J7IPB2"/>
<dbReference type="Pfam" id="PF22998">
    <property type="entry name" value="GNAT_LYC1-like"/>
    <property type="match status" value="1"/>
</dbReference>
<dbReference type="STRING" id="1408157.A0A1J7IPB2"/>
<dbReference type="FunCoup" id="A0A1J7IPB2">
    <property type="interactions" value="90"/>
</dbReference>
<evidence type="ECO:0000313" key="2">
    <source>
        <dbReference type="EMBL" id="OIW29318.1"/>
    </source>
</evidence>
<sequence>MSDNASTRGLTIADVIFAEATPRQRVLSWELNGASWAPPLTLEQYVGREDILSKAALSAKGGTKYYVLHHKDNPDDIVSACEVTSKKVLVADASGSRISDAYSLASVFTAPQYREHGMASYMLRKVQHGVDANTECGALYSDIGRDYYTRLGWRDFRTPQVMFRLQKGFKAPAVSDVHLLAESDVAELCKKDIDVLTQRFQRLAETRDGKTHITFLPSFVQCSWHFTRDAYVAKVMAGREVQNRGARTSDGHTWLYWDHDLREKKLKVLRVVTSEEDGLEKRSADLKALLLAALAETEDWDLPALLVWSPAKELVAAATDIWCEAGENLQVVFEERQDGSIPSLRWKGGEDVGEVVWESNEYFAWC</sequence>
<dbReference type="Gene3D" id="3.40.630.30">
    <property type="match status" value="1"/>
</dbReference>
<evidence type="ECO:0000313" key="3">
    <source>
        <dbReference type="Proteomes" id="UP000182658"/>
    </source>
</evidence>
<evidence type="ECO:0000259" key="1">
    <source>
        <dbReference type="Pfam" id="PF22998"/>
    </source>
</evidence>
<dbReference type="EMBL" id="KV875097">
    <property type="protein sequence ID" value="OIW29318.1"/>
    <property type="molecule type" value="Genomic_DNA"/>
</dbReference>
<dbReference type="SUPFAM" id="SSF55729">
    <property type="entry name" value="Acyl-CoA N-acyltransferases (Nat)"/>
    <property type="match status" value="1"/>
</dbReference>
<dbReference type="InterPro" id="IPR055100">
    <property type="entry name" value="GNAT_LYC1-like"/>
</dbReference>
<feature type="domain" description="LYC1 C-terminal" evidence="1">
    <location>
        <begin position="175"/>
        <end position="366"/>
    </location>
</feature>
<dbReference type="Proteomes" id="UP000182658">
    <property type="component" value="Unassembled WGS sequence"/>
</dbReference>
<name>A0A1J7IPB2_9PEZI</name>
<protein>
    <recommendedName>
        <fullName evidence="1">LYC1 C-terminal domain-containing protein</fullName>
    </recommendedName>
</protein>
<dbReference type="InterPro" id="IPR053013">
    <property type="entry name" value="LAT"/>
</dbReference>
<accession>A0A1J7IPB2</accession>
<dbReference type="PANTHER" id="PTHR34815">
    <property type="entry name" value="LYSINE ACETYLTRANSFERASE"/>
    <property type="match status" value="1"/>
</dbReference>
<dbReference type="InParanoid" id="A0A1J7IPB2"/>
<gene>
    <name evidence="2" type="ORF">CONLIGDRAFT_631404</name>
</gene>
<dbReference type="InterPro" id="IPR016181">
    <property type="entry name" value="Acyl_CoA_acyltransferase"/>
</dbReference>